<evidence type="ECO:0000313" key="27">
    <source>
        <dbReference type="EMBL" id="ODN43126.1"/>
    </source>
</evidence>
<evidence type="ECO:0000256" key="12">
    <source>
        <dbReference type="ARBA" id="ARBA00044891"/>
    </source>
</evidence>
<comment type="catalytic activity">
    <reaction evidence="9">
        <text>L-histidyl-glycine(out) = L-histidyl-glycine(in)</text>
        <dbReference type="Rhea" id="RHEA:79395"/>
        <dbReference type="ChEBI" id="CHEBI:229957"/>
    </reaction>
</comment>
<evidence type="ECO:0000256" key="6">
    <source>
        <dbReference type="ARBA" id="ARBA00023136"/>
    </source>
</evidence>
<dbReference type="RefSeq" id="WP_069312925.1">
    <property type="nucleotide sequence ID" value="NZ_MDTU01000001.1"/>
</dbReference>
<comment type="catalytic activity">
    <reaction evidence="17">
        <text>L-arginyl-glycine(out) = L-arginyl-glycine(in)</text>
        <dbReference type="Rhea" id="RHEA:79391"/>
        <dbReference type="ChEBI" id="CHEBI:229955"/>
    </reaction>
</comment>
<evidence type="ECO:0000256" key="10">
    <source>
        <dbReference type="ARBA" id="ARBA00044881"/>
    </source>
</evidence>
<evidence type="ECO:0000256" key="25">
    <source>
        <dbReference type="SAM" id="Phobius"/>
    </source>
</evidence>
<evidence type="ECO:0000256" key="14">
    <source>
        <dbReference type="ARBA" id="ARBA00044898"/>
    </source>
</evidence>
<evidence type="ECO:0000256" key="13">
    <source>
        <dbReference type="ARBA" id="ARBA00044893"/>
    </source>
</evidence>
<comment type="subcellular location">
    <subcellularLocation>
        <location evidence="1">Lysosome membrane</location>
        <topology evidence="1">Multi-pass membrane protein</topology>
    </subcellularLocation>
</comment>
<evidence type="ECO:0000256" key="1">
    <source>
        <dbReference type="ARBA" id="ARBA00004155"/>
    </source>
</evidence>
<dbReference type="PROSITE" id="PS50850">
    <property type="entry name" value="MFS"/>
    <property type="match status" value="1"/>
</dbReference>
<feature type="transmembrane region" description="Helical" evidence="25">
    <location>
        <begin position="296"/>
        <end position="315"/>
    </location>
</feature>
<evidence type="ECO:0000256" key="24">
    <source>
        <dbReference type="ARBA" id="ARBA00046376"/>
    </source>
</evidence>
<comment type="catalytic activity">
    <reaction evidence="10">
        <text>L-alpha-aminoacyl-L-arginine(out) = L-alpha-aminoacyl-L-arginine(in)</text>
        <dbReference type="Rhea" id="RHEA:79367"/>
        <dbReference type="ChEBI" id="CHEBI:229968"/>
    </reaction>
</comment>
<dbReference type="EMBL" id="MDTU01000001">
    <property type="protein sequence ID" value="ODN43126.1"/>
    <property type="molecule type" value="Genomic_DNA"/>
</dbReference>
<evidence type="ECO:0000256" key="3">
    <source>
        <dbReference type="ARBA" id="ARBA00022448"/>
    </source>
</evidence>
<comment type="caution">
    <text evidence="27">The sequence shown here is derived from an EMBL/GenBank/DDBJ whole genome shotgun (WGS) entry which is preliminary data.</text>
</comment>
<name>A0ABX3A2N8_9GAMM</name>
<evidence type="ECO:0000256" key="23">
    <source>
        <dbReference type="ARBA" id="ARBA00045709"/>
    </source>
</evidence>
<keyword evidence="4 25" id="KW-0812">Transmembrane</keyword>
<feature type="transmembrane region" description="Helical" evidence="25">
    <location>
        <begin position="181"/>
        <end position="200"/>
    </location>
</feature>
<feature type="transmembrane region" description="Helical" evidence="25">
    <location>
        <begin position="21"/>
        <end position="39"/>
    </location>
</feature>
<dbReference type="Gene3D" id="1.20.1250.20">
    <property type="entry name" value="MFS general substrate transporter like domains"/>
    <property type="match status" value="2"/>
</dbReference>
<feature type="transmembrane region" description="Helical" evidence="25">
    <location>
        <begin position="51"/>
        <end position="76"/>
    </location>
</feature>
<keyword evidence="6 25" id="KW-0472">Membrane</keyword>
<comment type="function">
    <text evidence="23">Lysosomal dipeptide uniporter that selectively exports lysine, arginine or histidine-containing dipeptides with a net positive charge from the lysosome lumen into the cytosol. Could play a role in a specific type of protein O-glycosylation indirectly regulating macrophages migration and tissue invasion. Also essential for liver homeostasis.</text>
</comment>
<evidence type="ECO:0000256" key="21">
    <source>
        <dbReference type="ARBA" id="ARBA00044985"/>
    </source>
</evidence>
<dbReference type="Proteomes" id="UP000094329">
    <property type="component" value="Unassembled WGS sequence"/>
</dbReference>
<dbReference type="InterPro" id="IPR011701">
    <property type="entry name" value="MFS"/>
</dbReference>
<feature type="transmembrane region" description="Helical" evidence="25">
    <location>
        <begin position="351"/>
        <end position="380"/>
    </location>
</feature>
<dbReference type="PANTHER" id="PTHR23512">
    <property type="entry name" value="MAJOR FACILITATOR SUPERFAMILY DOMAIN-CONTAINING PROTEIN 1"/>
    <property type="match status" value="1"/>
</dbReference>
<dbReference type="SUPFAM" id="SSF103473">
    <property type="entry name" value="MFS general substrate transporter"/>
    <property type="match status" value="1"/>
</dbReference>
<feature type="transmembrane region" description="Helical" evidence="25">
    <location>
        <begin position="88"/>
        <end position="108"/>
    </location>
</feature>
<evidence type="ECO:0000256" key="22">
    <source>
        <dbReference type="ARBA" id="ARBA00045018"/>
    </source>
</evidence>
<evidence type="ECO:0000256" key="19">
    <source>
        <dbReference type="ARBA" id="ARBA00044919"/>
    </source>
</evidence>
<feature type="transmembrane region" description="Helical" evidence="25">
    <location>
        <begin position="114"/>
        <end position="135"/>
    </location>
</feature>
<evidence type="ECO:0000256" key="20">
    <source>
        <dbReference type="ARBA" id="ARBA00044924"/>
    </source>
</evidence>
<comment type="subunit">
    <text evidence="24">Homodimer. Interacts with lysosomal protein GLMP (via lumenal domain); the interaction starts while both proteins are still in the endoplasmic reticulum and is required for stabilization of MFSD1 in lysosomes but has no direct effect on its targeting to lysosomes or transporter activity.</text>
</comment>
<dbReference type="PANTHER" id="PTHR23512:SF3">
    <property type="entry name" value="MAJOR FACILITATOR SUPERFAMILY DOMAIN-CONTAINING PROTEIN 1"/>
    <property type="match status" value="1"/>
</dbReference>
<gene>
    <name evidence="27" type="ORF">BGC07_09650</name>
</gene>
<comment type="catalytic activity">
    <reaction evidence="14">
        <text>L-aspartyl-L-lysine(out) = L-aspartyl-L-lysine(in)</text>
        <dbReference type="Rhea" id="RHEA:79411"/>
        <dbReference type="ChEBI" id="CHEBI:229953"/>
    </reaction>
</comment>
<keyword evidence="3" id="KW-0813">Transport</keyword>
<evidence type="ECO:0000256" key="17">
    <source>
        <dbReference type="ARBA" id="ARBA00044903"/>
    </source>
</evidence>
<feature type="transmembrane region" description="Helical" evidence="25">
    <location>
        <begin position="231"/>
        <end position="250"/>
    </location>
</feature>
<dbReference type="Pfam" id="PF07690">
    <property type="entry name" value="MFS_1"/>
    <property type="match status" value="1"/>
</dbReference>
<keyword evidence="28" id="KW-1185">Reference proteome</keyword>
<accession>A0ABX3A2N8</accession>
<evidence type="ECO:0000256" key="2">
    <source>
        <dbReference type="ARBA" id="ARBA00008335"/>
    </source>
</evidence>
<organism evidence="27 28">
    <name type="scientific">Piscirickettsia litoralis</name>
    <dbReference type="NCBI Taxonomy" id="1891921"/>
    <lineage>
        <taxon>Bacteria</taxon>
        <taxon>Pseudomonadati</taxon>
        <taxon>Pseudomonadota</taxon>
        <taxon>Gammaproteobacteria</taxon>
        <taxon>Thiotrichales</taxon>
        <taxon>Piscirickettsiaceae</taxon>
        <taxon>Piscirickettsia</taxon>
    </lineage>
</organism>
<dbReference type="CDD" id="cd06174">
    <property type="entry name" value="MFS"/>
    <property type="match status" value="1"/>
</dbReference>
<comment type="catalytic activity">
    <reaction evidence="15">
        <text>L-arginyl-L-alpha-amino acid(out) = L-arginyl-L-alpha-amino acid(in)</text>
        <dbReference type="Rhea" id="RHEA:79371"/>
        <dbReference type="ChEBI" id="CHEBI:84315"/>
    </reaction>
</comment>
<dbReference type="InterPro" id="IPR036259">
    <property type="entry name" value="MFS_trans_sf"/>
</dbReference>
<feature type="transmembrane region" description="Helical" evidence="25">
    <location>
        <begin position="321"/>
        <end position="344"/>
    </location>
</feature>
<reference evidence="27 28" key="1">
    <citation type="submission" date="2016-08" db="EMBL/GenBank/DDBJ databases">
        <title>Draft genome sequence of Candidatus Piscirickettsia litoralis, from seawater.</title>
        <authorList>
            <person name="Wan X."/>
            <person name="Lee A.J."/>
            <person name="Hou S."/>
            <person name="Donachie S.P."/>
        </authorList>
    </citation>
    <scope>NUCLEOTIDE SEQUENCE [LARGE SCALE GENOMIC DNA]</scope>
    <source>
        <strain evidence="27 28">Y2</strain>
    </source>
</reference>
<comment type="catalytic activity">
    <reaction evidence="8">
        <text>L-lysyl-L-alanine(out) = L-lysyl-L-alanine(in)</text>
        <dbReference type="Rhea" id="RHEA:79399"/>
        <dbReference type="ChEBI" id="CHEBI:229954"/>
    </reaction>
</comment>
<evidence type="ECO:0000256" key="15">
    <source>
        <dbReference type="ARBA" id="ARBA00044899"/>
    </source>
</evidence>
<feature type="transmembrane region" description="Helical" evidence="25">
    <location>
        <begin position="400"/>
        <end position="421"/>
    </location>
</feature>
<sequence length="433" mass="47070">MRAESLTVEAYREENTGNRSCLAWFAIGLCACFLFYKYVLQVSPSVMTADLMQAFSVHGAGLGNLAATFFYSYLIIQIFSGPLLDRFGARYIGSLALLVSALGTLLFAHADQLLWAEVGRALMGVGVAFATVTYLKVAATWFDAKRFAFLSGLVPTAVMIGAVFGQVPLAHVVSSEGWRRSLELCAILGVVFAALFLLFVRDKANAQPAAQQTRKVGWQDIINVLKRPANWLLTLYSGLAFAPLAVFAGLWGNPFLVTSYHLTTTEAASLTSLVFIGLGVGGPVFGALADYFGKRSFWMFLGGFMTLVSVLFLLYCPGLHNTVLSILMFLFGFGTSAFMLGFAMAKDMNSLLLAGTVVAMVNTGDAILGAVTEPLVGYALDLGWRGKELNHTPVFATQDYVHAFSLLPVYLVLSLVFLFWITKMMKKENLVNS</sequence>
<comment type="catalytic activity">
    <reaction evidence="20">
        <text>L-lysyl-glycine(out) = L-lysyl-glycine(in)</text>
        <dbReference type="Rhea" id="RHEA:79407"/>
        <dbReference type="ChEBI" id="CHEBI:191202"/>
    </reaction>
</comment>
<comment type="catalytic activity">
    <reaction evidence="19">
        <text>L-alanyl-L-lysine(out) = L-alanyl-L-lysine(in)</text>
        <dbReference type="Rhea" id="RHEA:79415"/>
        <dbReference type="ChEBI" id="CHEBI:192470"/>
    </reaction>
</comment>
<proteinExistence type="inferred from homology"/>
<dbReference type="InterPro" id="IPR052187">
    <property type="entry name" value="MFSD1"/>
</dbReference>
<evidence type="ECO:0000256" key="4">
    <source>
        <dbReference type="ARBA" id="ARBA00022692"/>
    </source>
</evidence>
<evidence type="ECO:0000256" key="8">
    <source>
        <dbReference type="ARBA" id="ARBA00044876"/>
    </source>
</evidence>
<comment type="catalytic activity">
    <reaction evidence="18">
        <text>L-histidyl-L-alpha-amino acid(out) = L-histidyl-L-alpha-amino acid(in)</text>
        <dbReference type="Rhea" id="RHEA:79379"/>
        <dbReference type="ChEBI" id="CHEBI:229964"/>
    </reaction>
</comment>
<feature type="transmembrane region" description="Helical" evidence="25">
    <location>
        <begin position="147"/>
        <end position="169"/>
    </location>
</feature>
<evidence type="ECO:0000256" key="18">
    <source>
        <dbReference type="ARBA" id="ARBA00044912"/>
    </source>
</evidence>
<evidence type="ECO:0000259" key="26">
    <source>
        <dbReference type="PROSITE" id="PS50850"/>
    </source>
</evidence>
<evidence type="ECO:0000256" key="9">
    <source>
        <dbReference type="ARBA" id="ARBA00044878"/>
    </source>
</evidence>
<keyword evidence="7" id="KW-0458">Lysosome</keyword>
<comment type="catalytic activity">
    <reaction evidence="12">
        <text>L-lysyl-L-alpha-amino acid(out) = L-lysyl-L-alpha-amino acid(in)</text>
        <dbReference type="Rhea" id="RHEA:79387"/>
        <dbReference type="ChEBI" id="CHEBI:229965"/>
    </reaction>
</comment>
<keyword evidence="5 25" id="KW-1133">Transmembrane helix</keyword>
<dbReference type="InterPro" id="IPR020846">
    <property type="entry name" value="MFS_dom"/>
</dbReference>
<comment type="catalytic activity">
    <reaction evidence="16">
        <text>L-lysyl-L-lysine(out) = L-lysyl-L-lysine(in)</text>
        <dbReference type="Rhea" id="RHEA:79403"/>
        <dbReference type="ChEBI" id="CHEBI:229956"/>
    </reaction>
</comment>
<comment type="similarity">
    <text evidence="2">Belongs to the major facilitator superfamily.</text>
</comment>
<feature type="transmembrane region" description="Helical" evidence="25">
    <location>
        <begin position="270"/>
        <end position="289"/>
    </location>
</feature>
<dbReference type="PROSITE" id="PS51257">
    <property type="entry name" value="PROKAR_LIPOPROTEIN"/>
    <property type="match status" value="1"/>
</dbReference>
<feature type="domain" description="Major facilitator superfamily (MFS) profile" evidence="26">
    <location>
        <begin position="23"/>
        <end position="426"/>
    </location>
</feature>
<evidence type="ECO:0000256" key="11">
    <source>
        <dbReference type="ARBA" id="ARBA00044884"/>
    </source>
</evidence>
<evidence type="ECO:0000313" key="28">
    <source>
        <dbReference type="Proteomes" id="UP000094329"/>
    </source>
</evidence>
<evidence type="ECO:0000256" key="16">
    <source>
        <dbReference type="ARBA" id="ARBA00044900"/>
    </source>
</evidence>
<comment type="catalytic activity">
    <reaction evidence="11">
        <text>L-alpha-aminoacyl-L-histidine(out) = L-alpha-aminoacyl-L-histidine(in)</text>
        <dbReference type="Rhea" id="RHEA:79375"/>
        <dbReference type="ChEBI" id="CHEBI:229967"/>
    </reaction>
</comment>
<protein>
    <recommendedName>
        <fullName evidence="21">Lysosomal dipeptide transporter MFSD1</fullName>
    </recommendedName>
    <alternativeName>
        <fullName evidence="22">Major facilitator superfamily domain-containing protein 1</fullName>
    </alternativeName>
</protein>
<comment type="catalytic activity">
    <reaction evidence="13">
        <text>L-alpha-aminoacyl-L-lysine(out) = L-alpha-aminoacyl-L-lysine(in)</text>
        <dbReference type="Rhea" id="RHEA:79383"/>
        <dbReference type="ChEBI" id="CHEBI:229966"/>
    </reaction>
</comment>
<evidence type="ECO:0000256" key="5">
    <source>
        <dbReference type="ARBA" id="ARBA00022989"/>
    </source>
</evidence>
<evidence type="ECO:0000256" key="7">
    <source>
        <dbReference type="ARBA" id="ARBA00023228"/>
    </source>
</evidence>